<accession>A0A6H9YU99</accession>
<dbReference type="RefSeq" id="WP_151565236.1">
    <property type="nucleotide sequence ID" value="NZ_WBMT01000015.1"/>
</dbReference>
<dbReference type="AlphaFoldDB" id="A0A6H9YU99"/>
<evidence type="ECO:0000256" key="1">
    <source>
        <dbReference type="SAM" id="MobiDB-lite"/>
    </source>
</evidence>
<dbReference type="EMBL" id="WBMT01000015">
    <property type="protein sequence ID" value="KAB2344868.1"/>
    <property type="molecule type" value="Genomic_DNA"/>
</dbReference>
<feature type="region of interest" description="Disordered" evidence="1">
    <location>
        <begin position="102"/>
        <end position="125"/>
    </location>
</feature>
<proteinExistence type="predicted"/>
<reference evidence="2 3" key="1">
    <citation type="submission" date="2019-09" db="EMBL/GenBank/DDBJ databases">
        <title>Actinomadura physcomitrii sp. nov., a novel actinomycete isolated from moss [Physcomitrium sphaericum (Ludw) Fuernr].</title>
        <authorList>
            <person name="Zhuang X."/>
            <person name="Liu C."/>
        </authorList>
    </citation>
    <scope>NUCLEOTIDE SEQUENCE [LARGE SCALE GENOMIC DNA]</scope>
    <source>
        <strain evidence="2 3">HMC1</strain>
    </source>
</reference>
<protein>
    <submittedName>
        <fullName evidence="2">P27 family phage terminase small subunit</fullName>
    </submittedName>
</protein>
<evidence type="ECO:0000313" key="3">
    <source>
        <dbReference type="Proteomes" id="UP000468735"/>
    </source>
</evidence>
<organism evidence="2 3">
    <name type="scientific">Actinomadura rudentiformis</name>
    <dbReference type="NCBI Taxonomy" id="359158"/>
    <lineage>
        <taxon>Bacteria</taxon>
        <taxon>Bacillati</taxon>
        <taxon>Actinomycetota</taxon>
        <taxon>Actinomycetes</taxon>
        <taxon>Streptosporangiales</taxon>
        <taxon>Thermomonosporaceae</taxon>
        <taxon>Actinomadura</taxon>
    </lineage>
</organism>
<dbReference type="Proteomes" id="UP000468735">
    <property type="component" value="Unassembled WGS sequence"/>
</dbReference>
<comment type="caution">
    <text evidence="2">The sequence shown here is derived from an EMBL/GenBank/DDBJ whole genome shotgun (WGS) entry which is preliminary data.</text>
</comment>
<dbReference type="OrthoDB" id="964746at2"/>
<keyword evidence="3" id="KW-1185">Reference proteome</keyword>
<evidence type="ECO:0000313" key="2">
    <source>
        <dbReference type="EMBL" id="KAB2344868.1"/>
    </source>
</evidence>
<gene>
    <name evidence="2" type="ORF">F8566_30210</name>
</gene>
<sequence>MTTGAKLDGGKTAAVEPPGWLADEARSVWAQLAPVTAPGTLTAATAAAFALLCTAVATYAESDQLVQEAGMLIAEGQALVPNPALAIRSQADGTFGRWAREFGLTPDSQTPADAGPRGARHLREI</sequence>
<name>A0A6H9YU99_9ACTN</name>
<dbReference type="InterPro" id="IPR006448">
    <property type="entry name" value="Phage_term_ssu_P27"/>
</dbReference>
<dbReference type="Pfam" id="PF05119">
    <property type="entry name" value="Terminase_4"/>
    <property type="match status" value="1"/>
</dbReference>